<evidence type="ECO:0000256" key="3">
    <source>
        <dbReference type="ARBA" id="ARBA00022448"/>
    </source>
</evidence>
<protein>
    <submittedName>
        <fullName evidence="10">MFS general substrate transporter</fullName>
    </submittedName>
</protein>
<sequence length="547" mass="59073">MQVSSGDTSVATSEKLPSNEQYAREPESQLDPEPKVNNRTITGFKWVLVVCGVLSSTFLFSLDMSIVADVQPKIVGTFGEIEKLPWLSVAFALGTAATSLIWASVYTFFDGKWNYLIALFLFEVGSAICGAANMMDVLIFGRALAGVGGAGLYVGVLTLLSTLTNATERPLYLASIGLLWGAGSVLGPVIGGAFADSPATWRWSFYINLVVAAVFAPVYLFILPSTNPRPDMTFMQKATKMDYVGAILFMTAFCCGITGLSMGGLLFPWDSATTVVLLVISFVTFIAFGIQQAWSIFTTPEQRLFPIHYFRTKTLALIFFLSCAGAPPIIVPVYFLSLFFQLTKGDTAMDAAVKLLPFIFMSVLFSLLNGGIMGKEGHYAPWYLLASPLIITGAALMYTVDEHSSNSEVYGYSALLGIGAGCLIQVGFIVAQAIVPRSEMSLSVAFINLSQMTGMVVGLTVANVIFLNLAQTYIQNVLPNADPDQIKSAISGTGSAFIGSLTVEDQARVLHAITDAISKPYLFLAVVAAIQFILSLFLKWERVFLEM</sequence>
<feature type="transmembrane region" description="Helical" evidence="8">
    <location>
        <begin position="243"/>
        <end position="269"/>
    </location>
</feature>
<dbReference type="EMBL" id="MU006320">
    <property type="protein sequence ID" value="KAF2848079.1"/>
    <property type="molecule type" value="Genomic_DNA"/>
</dbReference>
<keyword evidence="6 8" id="KW-0472">Membrane</keyword>
<dbReference type="PROSITE" id="PS50850">
    <property type="entry name" value="MFS"/>
    <property type="match status" value="1"/>
</dbReference>
<dbReference type="FunFam" id="1.20.1250.20:FF:000429">
    <property type="entry name" value="MFS drug efflux transporter, putative"/>
    <property type="match status" value="1"/>
</dbReference>
<evidence type="ECO:0000256" key="5">
    <source>
        <dbReference type="ARBA" id="ARBA00022989"/>
    </source>
</evidence>
<evidence type="ECO:0000313" key="11">
    <source>
        <dbReference type="Proteomes" id="UP000799423"/>
    </source>
</evidence>
<feature type="transmembrane region" description="Helical" evidence="8">
    <location>
        <begin position="275"/>
        <end position="294"/>
    </location>
</feature>
<evidence type="ECO:0000256" key="2">
    <source>
        <dbReference type="ARBA" id="ARBA00007520"/>
    </source>
</evidence>
<gene>
    <name evidence="10" type="ORF">T440DRAFT_500647</name>
</gene>
<keyword evidence="11" id="KW-1185">Reference proteome</keyword>
<comment type="subcellular location">
    <subcellularLocation>
        <location evidence="1">Membrane</location>
        <topology evidence="1">Multi-pass membrane protein</topology>
    </subcellularLocation>
</comment>
<dbReference type="InterPro" id="IPR020846">
    <property type="entry name" value="MFS_dom"/>
</dbReference>
<dbReference type="Proteomes" id="UP000799423">
    <property type="component" value="Unassembled WGS sequence"/>
</dbReference>
<feature type="compositionally biased region" description="Polar residues" evidence="7">
    <location>
        <begin position="1"/>
        <end position="21"/>
    </location>
</feature>
<dbReference type="OrthoDB" id="10021397at2759"/>
<reference evidence="10" key="1">
    <citation type="submission" date="2020-01" db="EMBL/GenBank/DDBJ databases">
        <authorList>
            <consortium name="DOE Joint Genome Institute"/>
            <person name="Haridas S."/>
            <person name="Albert R."/>
            <person name="Binder M."/>
            <person name="Bloem J."/>
            <person name="Labutti K."/>
            <person name="Salamov A."/>
            <person name="Andreopoulos B."/>
            <person name="Baker S.E."/>
            <person name="Barry K."/>
            <person name="Bills G."/>
            <person name="Bluhm B.H."/>
            <person name="Cannon C."/>
            <person name="Castanera R."/>
            <person name="Culley D.E."/>
            <person name="Daum C."/>
            <person name="Ezra D."/>
            <person name="Gonzalez J.B."/>
            <person name="Henrissat B."/>
            <person name="Kuo A."/>
            <person name="Liang C."/>
            <person name="Lipzen A."/>
            <person name="Lutzoni F."/>
            <person name="Magnuson J."/>
            <person name="Mondo S."/>
            <person name="Nolan M."/>
            <person name="Ohm R."/>
            <person name="Pangilinan J."/>
            <person name="Park H.-J."/>
            <person name="Ramirez L."/>
            <person name="Alfaro M."/>
            <person name="Sun H."/>
            <person name="Tritt A."/>
            <person name="Yoshinaga Y."/>
            <person name="Zwiers L.-H."/>
            <person name="Turgeon B.G."/>
            <person name="Goodwin S.B."/>
            <person name="Spatafora J.W."/>
            <person name="Crous P.W."/>
            <person name="Grigoriev I.V."/>
        </authorList>
    </citation>
    <scope>NUCLEOTIDE SEQUENCE</scope>
    <source>
        <strain evidence="10">IPT5</strain>
    </source>
</reference>
<keyword evidence="5 8" id="KW-1133">Transmembrane helix</keyword>
<evidence type="ECO:0000256" key="1">
    <source>
        <dbReference type="ARBA" id="ARBA00004141"/>
    </source>
</evidence>
<dbReference type="Gene3D" id="1.20.1250.20">
    <property type="entry name" value="MFS general substrate transporter like domains"/>
    <property type="match status" value="1"/>
</dbReference>
<feature type="transmembrane region" description="Helical" evidence="8">
    <location>
        <begin position="412"/>
        <end position="435"/>
    </location>
</feature>
<dbReference type="InterPro" id="IPR036259">
    <property type="entry name" value="MFS_trans_sf"/>
</dbReference>
<feature type="transmembrane region" description="Helical" evidence="8">
    <location>
        <begin position="46"/>
        <end position="66"/>
    </location>
</feature>
<evidence type="ECO:0000256" key="4">
    <source>
        <dbReference type="ARBA" id="ARBA00022692"/>
    </source>
</evidence>
<feature type="transmembrane region" description="Helical" evidence="8">
    <location>
        <begin position="115"/>
        <end position="133"/>
    </location>
</feature>
<proteinExistence type="inferred from homology"/>
<evidence type="ECO:0000259" key="9">
    <source>
        <dbReference type="PROSITE" id="PS50850"/>
    </source>
</evidence>
<evidence type="ECO:0000256" key="8">
    <source>
        <dbReference type="SAM" id="Phobius"/>
    </source>
</evidence>
<dbReference type="Pfam" id="PF07690">
    <property type="entry name" value="MFS_1"/>
    <property type="match status" value="1"/>
</dbReference>
<feature type="transmembrane region" description="Helical" evidence="8">
    <location>
        <begin position="171"/>
        <end position="191"/>
    </location>
</feature>
<feature type="region of interest" description="Disordered" evidence="7">
    <location>
        <begin position="1"/>
        <end position="34"/>
    </location>
</feature>
<feature type="transmembrane region" description="Helical" evidence="8">
    <location>
        <begin position="521"/>
        <end position="538"/>
    </location>
</feature>
<keyword evidence="3" id="KW-0813">Transport</keyword>
<organism evidence="10 11">
    <name type="scientific">Plenodomus tracheiphilus IPT5</name>
    <dbReference type="NCBI Taxonomy" id="1408161"/>
    <lineage>
        <taxon>Eukaryota</taxon>
        <taxon>Fungi</taxon>
        <taxon>Dikarya</taxon>
        <taxon>Ascomycota</taxon>
        <taxon>Pezizomycotina</taxon>
        <taxon>Dothideomycetes</taxon>
        <taxon>Pleosporomycetidae</taxon>
        <taxon>Pleosporales</taxon>
        <taxon>Pleosporineae</taxon>
        <taxon>Leptosphaeriaceae</taxon>
        <taxon>Plenodomus</taxon>
    </lineage>
</organism>
<feature type="transmembrane region" description="Helical" evidence="8">
    <location>
        <begin position="139"/>
        <end position="159"/>
    </location>
</feature>
<evidence type="ECO:0000313" key="10">
    <source>
        <dbReference type="EMBL" id="KAF2848079.1"/>
    </source>
</evidence>
<evidence type="ECO:0000256" key="6">
    <source>
        <dbReference type="ARBA" id="ARBA00023136"/>
    </source>
</evidence>
<evidence type="ECO:0000256" key="7">
    <source>
        <dbReference type="SAM" id="MobiDB-lite"/>
    </source>
</evidence>
<dbReference type="PANTHER" id="PTHR23501:SF12">
    <property type="entry name" value="MAJOR FACILITATOR SUPERFAMILY (MFS) PROFILE DOMAIN-CONTAINING PROTEIN-RELATED"/>
    <property type="match status" value="1"/>
</dbReference>
<feature type="transmembrane region" description="Helical" evidence="8">
    <location>
        <begin position="315"/>
        <end position="339"/>
    </location>
</feature>
<dbReference type="AlphaFoldDB" id="A0A6A7B155"/>
<feature type="domain" description="Major facilitator superfamily (MFS) profile" evidence="9">
    <location>
        <begin position="49"/>
        <end position="543"/>
    </location>
</feature>
<dbReference type="SUPFAM" id="SSF103473">
    <property type="entry name" value="MFS general substrate transporter"/>
    <property type="match status" value="1"/>
</dbReference>
<comment type="similarity">
    <text evidence="2">Belongs to the major facilitator superfamily. TCR/Tet family.</text>
</comment>
<dbReference type="InterPro" id="IPR011701">
    <property type="entry name" value="MFS"/>
</dbReference>
<feature type="transmembrane region" description="Helical" evidence="8">
    <location>
        <begin position="86"/>
        <end position="108"/>
    </location>
</feature>
<feature type="transmembrane region" description="Helical" evidence="8">
    <location>
        <begin position="382"/>
        <end position="400"/>
    </location>
</feature>
<dbReference type="GO" id="GO:0022857">
    <property type="term" value="F:transmembrane transporter activity"/>
    <property type="evidence" value="ECO:0007669"/>
    <property type="project" value="InterPro"/>
</dbReference>
<feature type="transmembrane region" description="Helical" evidence="8">
    <location>
        <begin position="351"/>
        <end position="370"/>
    </location>
</feature>
<keyword evidence="4 8" id="KW-0812">Transmembrane</keyword>
<dbReference type="GO" id="GO:0005886">
    <property type="term" value="C:plasma membrane"/>
    <property type="evidence" value="ECO:0007669"/>
    <property type="project" value="TreeGrafter"/>
</dbReference>
<feature type="compositionally biased region" description="Basic and acidic residues" evidence="7">
    <location>
        <begin position="22"/>
        <end position="34"/>
    </location>
</feature>
<name>A0A6A7B155_9PLEO</name>
<dbReference type="PANTHER" id="PTHR23501">
    <property type="entry name" value="MAJOR FACILITATOR SUPERFAMILY"/>
    <property type="match status" value="1"/>
</dbReference>
<accession>A0A6A7B155</accession>
<feature type="transmembrane region" description="Helical" evidence="8">
    <location>
        <begin position="203"/>
        <end position="222"/>
    </location>
</feature>